<keyword evidence="2" id="KW-1133">Transmembrane helix</keyword>
<keyword evidence="4" id="KW-1185">Reference proteome</keyword>
<keyword evidence="1" id="KW-0175">Coiled coil</keyword>
<feature type="transmembrane region" description="Helical" evidence="2">
    <location>
        <begin position="280"/>
        <end position="298"/>
    </location>
</feature>
<dbReference type="KEGG" id="bhp:BHAMNSH16_11935"/>
<keyword evidence="2" id="KW-0812">Transmembrane</keyword>
<name>A0AAC9TS30_9SPIR</name>
<evidence type="ECO:0000256" key="1">
    <source>
        <dbReference type="SAM" id="Coils"/>
    </source>
</evidence>
<dbReference type="AlphaFoldDB" id="A0AAC9TS30"/>
<feature type="transmembrane region" description="Helical" evidence="2">
    <location>
        <begin position="310"/>
        <end position="331"/>
    </location>
</feature>
<evidence type="ECO:0000256" key="2">
    <source>
        <dbReference type="SAM" id="Phobius"/>
    </source>
</evidence>
<dbReference type="Proteomes" id="UP000264880">
    <property type="component" value="Chromosome"/>
</dbReference>
<organism evidence="3 4">
    <name type="scientific">Brachyspira hampsonii</name>
    <dbReference type="NCBI Taxonomy" id="1287055"/>
    <lineage>
        <taxon>Bacteria</taxon>
        <taxon>Pseudomonadati</taxon>
        <taxon>Spirochaetota</taxon>
        <taxon>Spirochaetia</taxon>
        <taxon>Brachyspirales</taxon>
        <taxon>Brachyspiraceae</taxon>
        <taxon>Brachyspira</taxon>
    </lineage>
</organism>
<evidence type="ECO:0000313" key="3">
    <source>
        <dbReference type="EMBL" id="ASJ22310.1"/>
    </source>
</evidence>
<dbReference type="EMBL" id="CP019914">
    <property type="protein sequence ID" value="ASJ22310.1"/>
    <property type="molecule type" value="Genomic_DNA"/>
</dbReference>
<accession>A0AAC9TS30</accession>
<keyword evidence="2" id="KW-0472">Membrane</keyword>
<proteinExistence type="predicted"/>
<feature type="transmembrane region" description="Helical" evidence="2">
    <location>
        <begin position="352"/>
        <end position="372"/>
    </location>
</feature>
<feature type="coiled-coil region" evidence="1">
    <location>
        <begin position="89"/>
        <end position="116"/>
    </location>
</feature>
<reference evidence="3 4" key="1">
    <citation type="submission" date="2017-02" db="EMBL/GenBank/DDBJ databases">
        <title>Complete genome sequence of Brachyspira hampsonii genomovar I strain NSH-16 (ATCC BAA-2463).</title>
        <authorList>
            <person name="Mirajkar N.S."/>
            <person name="Gebhart C.J."/>
        </authorList>
    </citation>
    <scope>NUCLEOTIDE SEQUENCE [LARGE SCALE GENOMIC DNA]</scope>
    <source>
        <strain evidence="3 4">NSH-16</strain>
    </source>
</reference>
<evidence type="ECO:0000313" key="4">
    <source>
        <dbReference type="Proteomes" id="UP000264880"/>
    </source>
</evidence>
<dbReference type="RefSeq" id="WP_069731507.1">
    <property type="nucleotide sequence ID" value="NZ_CP019914.1"/>
</dbReference>
<gene>
    <name evidence="3" type="ORF">BHAMNSH16_11935</name>
</gene>
<sequence>MYNKLLNDEEFLKIKKDLDDIFAAIDKIASGWIDIGNAISGIGIMSVSFINPLLGVGVAAASTILINIKKKKVLEDKKKNFYEALPTLQSTAKAKMSAVEQNINLLNNNKKLTEQIMINDSKLLLSEKNIQNKEHLINGLALSFKSYCRDSYTLKLYQYALDTFKAWLNEEYSADYECPNIDDSNAKCTMELYKNSDFYSVATNNPTIGTLFIVNNNNDDEIDFIPKVVTENVYKSYGNDDVIFKNRNSINLISSNLFNKYKDYREHNVLKSLSNYFNKMIIVMPIVFAISFLVSILVDFNAYSIGIIKFILLSILSSLIITGITALIWFISYHYLFNIRFKFYTTNLIKSALYLLSMLLLLIGVPTVYGYLYANNYRQNNIEYINLSSNEISNLIENKKFNDAYDKNNNMHLKYIYPFADINEVAALKKDKKELYDNMSTNFFNDFKNTLNNEMNYSNYQYVFEAYNDRNKYYKKIADKNYKKEIKEFISDIDKEIDNKRHEYLLSEVDIVNDLINTNKSKAIELIDGMQHFSKDKFNLSDDKKFMIFNDNISYKEYWGKTERRIIIKNK</sequence>
<protein>
    <submittedName>
        <fullName evidence="3">Uncharacterized protein</fullName>
    </submittedName>
</protein>